<dbReference type="EMBL" id="JAAQWE010000018">
    <property type="protein sequence ID" value="NMX98613.1"/>
    <property type="molecule type" value="Genomic_DNA"/>
</dbReference>
<dbReference type="AlphaFoldDB" id="A0A7Y1F424"/>
<name>A0A7Y1F424_PSEVE</name>
<evidence type="ECO:0000256" key="1">
    <source>
        <dbReference type="SAM" id="MobiDB-lite"/>
    </source>
</evidence>
<sequence length="301" mass="33374">MSRFCFCNCPAGFSADPERHAPDCPGRSGAGKARTPVPATTPALKVSASEELDAVLHWRGKHAQAIKERDALQQRLTAADEQIDLLTPRHTEQPEGKRERFEKWVMATKHPVYGFLDGRSLARGDDRTGYADEYVQGLWVAYLKFGAAQPEGEHMACMPVERCYDVRVKMIIAFNEAKKAVRDLDDALDAAYKSALRYSPNPMNAEQSAPVEVVPDGYCIMPRQLTDENGAKALLLGEFKLLVTKECPECCELEEPTEGCSICDGEGEYGQKHTIPWDQIKFIYSKAVSGLAVKAESTKSR</sequence>
<reference evidence="2 3" key="1">
    <citation type="journal article" date="2020" name="Front. Microbiol.">
        <title>Genetic Organization of the aprX-lipA2 Operon Affects the Proteolytic Potential of Pseudomonas Species in Milk.</title>
        <authorList>
            <person name="Maier C."/>
            <person name="Huptas C."/>
            <person name="von Neubeck M."/>
            <person name="Scherer S."/>
            <person name="Wenning M."/>
            <person name="Lucking G."/>
        </authorList>
    </citation>
    <scope>NUCLEOTIDE SEQUENCE [LARGE SCALE GENOMIC DNA]</scope>
    <source>
        <strain evidence="2 3">WS 4671</strain>
    </source>
</reference>
<evidence type="ECO:0000313" key="3">
    <source>
        <dbReference type="Proteomes" id="UP000552560"/>
    </source>
</evidence>
<comment type="caution">
    <text evidence="2">The sequence shown here is derived from an EMBL/GenBank/DDBJ whole genome shotgun (WGS) entry which is preliminary data.</text>
</comment>
<dbReference type="RefSeq" id="WP_169850596.1">
    <property type="nucleotide sequence ID" value="NZ_JAAQWE010000018.1"/>
</dbReference>
<evidence type="ECO:0000313" key="2">
    <source>
        <dbReference type="EMBL" id="NMX98613.1"/>
    </source>
</evidence>
<protein>
    <submittedName>
        <fullName evidence="2">Uncharacterized protein</fullName>
    </submittedName>
</protein>
<gene>
    <name evidence="2" type="ORF">HBO43_18625</name>
</gene>
<dbReference type="Proteomes" id="UP000552560">
    <property type="component" value="Unassembled WGS sequence"/>
</dbReference>
<organism evidence="2 3">
    <name type="scientific">Pseudomonas veronii</name>
    <dbReference type="NCBI Taxonomy" id="76761"/>
    <lineage>
        <taxon>Bacteria</taxon>
        <taxon>Pseudomonadati</taxon>
        <taxon>Pseudomonadota</taxon>
        <taxon>Gammaproteobacteria</taxon>
        <taxon>Pseudomonadales</taxon>
        <taxon>Pseudomonadaceae</taxon>
        <taxon>Pseudomonas</taxon>
    </lineage>
</organism>
<proteinExistence type="predicted"/>
<feature type="region of interest" description="Disordered" evidence="1">
    <location>
        <begin position="17"/>
        <end position="38"/>
    </location>
</feature>
<accession>A0A7Y1F424</accession>